<dbReference type="KEGG" id="ccoe:CETAM_03730"/>
<dbReference type="SUPFAM" id="SSF52540">
    <property type="entry name" value="P-loop containing nucleoside triphosphate hydrolases"/>
    <property type="match status" value="1"/>
</dbReference>
<dbReference type="GO" id="GO:0022857">
    <property type="term" value="F:transmembrane transporter activity"/>
    <property type="evidence" value="ECO:0007669"/>
    <property type="project" value="TreeGrafter"/>
</dbReference>
<evidence type="ECO:0000256" key="1">
    <source>
        <dbReference type="ARBA" id="ARBA00022741"/>
    </source>
</evidence>
<evidence type="ECO:0000313" key="5">
    <source>
        <dbReference type="Proteomes" id="UP000425178"/>
    </source>
</evidence>
<reference evidence="4 5" key="1">
    <citation type="journal article" date="2021" name="Int. J. Syst. Evol. Microbiol.">
        <title>Classification of three corynebacterial strains isolated from a small paddock in North Rhine-Westphalia: proposal of &lt;i&gt;Corynebacterium kalinowskii&lt;/i&gt; sp. nov., &lt;i&gt;Corynebacterium comes&lt;/i&gt; sp. nov. and &lt;i&gt;Corynebacterium occultum&lt;/i&gt; sp. nov.</title>
        <authorList>
            <person name="Schaffert L."/>
            <person name="Ruwe M."/>
            <person name="Milse J."/>
            <person name="Hanuschka K."/>
            <person name="Ortseifen V."/>
            <person name="Droste J."/>
            <person name="Brandt D."/>
            <person name="Schl L."/>
            <person name="Kutter Y."/>
            <person name="Vinke S."/>
            <person name="Vieh P."/>
            <person name="Jacob L."/>
            <person name="L N.C."/>
            <person name="Schulte-Berndt E."/>
            <person name="Hain C."/>
            <person name="Linder M."/>
            <person name="Schmidt P."/>
            <person name="Wollenschl L."/>
            <person name="Luttermann T."/>
            <person name="Thieme E."/>
            <person name="Hassa J."/>
            <person name="Haak M."/>
            <person name="Wittchen M."/>
            <person name="Mentz A."/>
            <person name="Persicke M."/>
            <person name="Busche T."/>
            <person name="R C."/>
        </authorList>
    </citation>
    <scope>NUCLEOTIDE SEQUENCE [LARGE SCALE GENOMIC DNA]</scope>
    <source>
        <strain evidence="4 5">2019</strain>
    </source>
</reference>
<dbReference type="GO" id="GO:0016887">
    <property type="term" value="F:ATP hydrolysis activity"/>
    <property type="evidence" value="ECO:0007669"/>
    <property type="project" value="InterPro"/>
</dbReference>
<feature type="domain" description="ABC transporter" evidence="3">
    <location>
        <begin position="9"/>
        <end position="222"/>
    </location>
</feature>
<dbReference type="RefSeq" id="WP_156227136.1">
    <property type="nucleotide sequence ID" value="NZ_CP046453.1"/>
</dbReference>
<keyword evidence="2 4" id="KW-0067">ATP-binding</keyword>
<sequence length="222" mass="23338">MSPGSRYPLELQSVSCLLGSGERTVIALDEVSLAVSPGELVAVVGPSGSGKSTLLHVAGLLRPPTSGRVLLEGVDVSHLTRARAAEARRRRIGLVFQSHNLIPTLTLAENIALPLELDNTRATGIEEALAGVGLEGMGKRFPDEISDGQSQLAAIARALIGPRTVLLADEPTGDLDLTTGNLVLSTLRRCIDSGGSGLLLTHDPEVAGWAHRIVRIRDGRLV</sequence>
<organism evidence="4 5">
    <name type="scientific">Corynebacterium comes</name>
    <dbReference type="NCBI Taxonomy" id="2675218"/>
    <lineage>
        <taxon>Bacteria</taxon>
        <taxon>Bacillati</taxon>
        <taxon>Actinomycetota</taxon>
        <taxon>Actinomycetes</taxon>
        <taxon>Mycobacteriales</taxon>
        <taxon>Corynebacteriaceae</taxon>
        <taxon>Corynebacterium</taxon>
    </lineage>
</organism>
<keyword evidence="5" id="KW-1185">Reference proteome</keyword>
<gene>
    <name evidence="4" type="primary">yxdL</name>
    <name evidence="4" type="ORF">CETAM_03730</name>
</gene>
<evidence type="ECO:0000259" key="3">
    <source>
        <dbReference type="PROSITE" id="PS50893"/>
    </source>
</evidence>
<dbReference type="PROSITE" id="PS50893">
    <property type="entry name" value="ABC_TRANSPORTER_2"/>
    <property type="match status" value="1"/>
</dbReference>
<evidence type="ECO:0000256" key="2">
    <source>
        <dbReference type="ARBA" id="ARBA00022840"/>
    </source>
</evidence>
<name>A0A6B8W2T9_9CORY</name>
<dbReference type="AlphaFoldDB" id="A0A6B8W2T9"/>
<accession>A0A6B8W2T9</accession>
<dbReference type="InterPro" id="IPR003593">
    <property type="entry name" value="AAA+_ATPase"/>
</dbReference>
<dbReference type="Pfam" id="PF00005">
    <property type="entry name" value="ABC_tran"/>
    <property type="match status" value="1"/>
</dbReference>
<dbReference type="InterPro" id="IPR015854">
    <property type="entry name" value="ABC_transpr_LolD-like"/>
</dbReference>
<dbReference type="InterPro" id="IPR027417">
    <property type="entry name" value="P-loop_NTPase"/>
</dbReference>
<dbReference type="PANTHER" id="PTHR24220">
    <property type="entry name" value="IMPORT ATP-BINDING PROTEIN"/>
    <property type="match status" value="1"/>
</dbReference>
<dbReference type="GO" id="GO:0005524">
    <property type="term" value="F:ATP binding"/>
    <property type="evidence" value="ECO:0007669"/>
    <property type="project" value="UniProtKB-KW"/>
</dbReference>
<dbReference type="GO" id="GO:0005886">
    <property type="term" value="C:plasma membrane"/>
    <property type="evidence" value="ECO:0007669"/>
    <property type="project" value="TreeGrafter"/>
</dbReference>
<protein>
    <submittedName>
        <fullName evidence="4">ABC transporter ATP-binding protein YxdL</fullName>
    </submittedName>
</protein>
<dbReference type="InterPro" id="IPR003439">
    <property type="entry name" value="ABC_transporter-like_ATP-bd"/>
</dbReference>
<dbReference type="Gene3D" id="3.40.50.300">
    <property type="entry name" value="P-loop containing nucleotide triphosphate hydrolases"/>
    <property type="match status" value="1"/>
</dbReference>
<dbReference type="EMBL" id="CP046453">
    <property type="protein sequence ID" value="QGU04020.1"/>
    <property type="molecule type" value="Genomic_DNA"/>
</dbReference>
<dbReference type="SMART" id="SM00382">
    <property type="entry name" value="AAA"/>
    <property type="match status" value="1"/>
</dbReference>
<evidence type="ECO:0000313" key="4">
    <source>
        <dbReference type="EMBL" id="QGU04020.1"/>
    </source>
</evidence>
<keyword evidence="1" id="KW-0547">Nucleotide-binding</keyword>
<proteinExistence type="predicted"/>
<dbReference type="Proteomes" id="UP000425178">
    <property type="component" value="Chromosome"/>
</dbReference>